<dbReference type="GO" id="GO:0006261">
    <property type="term" value="P:DNA-templated DNA replication"/>
    <property type="evidence" value="ECO:0007669"/>
    <property type="project" value="InterPro"/>
</dbReference>
<evidence type="ECO:0000256" key="3">
    <source>
        <dbReference type="ARBA" id="ARBA00014804"/>
    </source>
</evidence>
<dbReference type="EMBL" id="JAPDFW010000045">
    <property type="protein sequence ID" value="KAJ5078762.1"/>
    <property type="molecule type" value="Genomic_DNA"/>
</dbReference>
<dbReference type="OrthoDB" id="338231at2759"/>
<dbReference type="InterPro" id="IPR038749">
    <property type="entry name" value="Sld5_GINS_A"/>
</dbReference>
<comment type="subcellular location">
    <subcellularLocation>
        <location evidence="1 6">Nucleus</location>
    </subcellularLocation>
</comment>
<evidence type="ECO:0000313" key="10">
    <source>
        <dbReference type="Proteomes" id="UP001149090"/>
    </source>
</evidence>
<protein>
    <recommendedName>
        <fullName evidence="3 6">DNA replication complex GINS protein SLD5</fullName>
    </recommendedName>
</protein>
<keyword evidence="5 6" id="KW-0539">Nucleus</keyword>
<comment type="function">
    <text evidence="6">The GINS complex plays an essential role in the initiation of DNA replication.</text>
</comment>
<dbReference type="CDD" id="cd11711">
    <property type="entry name" value="GINS_A_Sld5"/>
    <property type="match status" value="1"/>
</dbReference>
<evidence type="ECO:0000259" key="7">
    <source>
        <dbReference type="Pfam" id="PF05916"/>
    </source>
</evidence>
<feature type="domain" description="GINS subunit" evidence="7">
    <location>
        <begin position="50"/>
        <end position="119"/>
    </location>
</feature>
<dbReference type="CDD" id="cd21692">
    <property type="entry name" value="GINS_B_Sld5"/>
    <property type="match status" value="1"/>
</dbReference>
<name>A0A9Q0RG21_ANAIG</name>
<dbReference type="Gene3D" id="1.20.58.1030">
    <property type="match status" value="1"/>
</dbReference>
<dbReference type="InterPro" id="IPR008591">
    <property type="entry name" value="GINS_Sld5"/>
</dbReference>
<dbReference type="InterPro" id="IPR036224">
    <property type="entry name" value="GINS_bundle-like_dom_sf"/>
</dbReference>
<comment type="similarity">
    <text evidence="2 6">Belongs to the GINS4/SLD5 family.</text>
</comment>
<dbReference type="SUPFAM" id="SSF158573">
    <property type="entry name" value="GINS helical bundle-like"/>
    <property type="match status" value="1"/>
</dbReference>
<dbReference type="GO" id="GO:0000727">
    <property type="term" value="P:double-strand break repair via break-induced replication"/>
    <property type="evidence" value="ECO:0007669"/>
    <property type="project" value="TreeGrafter"/>
</dbReference>
<reference evidence="9" key="1">
    <citation type="submission" date="2022-10" db="EMBL/GenBank/DDBJ databases">
        <title>Novel sulphate-reducing endosymbionts in the free-living metamonad Anaeramoeba.</title>
        <authorList>
            <person name="Jerlstrom-Hultqvist J."/>
            <person name="Cepicka I."/>
            <person name="Gallot-Lavallee L."/>
            <person name="Salas-Leiva D."/>
            <person name="Curtis B.A."/>
            <person name="Zahonova K."/>
            <person name="Pipaliya S."/>
            <person name="Dacks J."/>
            <person name="Roger A.J."/>
        </authorList>
    </citation>
    <scope>NUCLEOTIDE SEQUENCE</scope>
    <source>
        <strain evidence="9">BMAN</strain>
    </source>
</reference>
<dbReference type="PANTHER" id="PTHR21206">
    <property type="entry name" value="SLD5 PROTEIN"/>
    <property type="match status" value="1"/>
</dbReference>
<gene>
    <name evidence="9" type="ORF">M0811_14715</name>
</gene>
<dbReference type="GO" id="GO:0000811">
    <property type="term" value="C:GINS complex"/>
    <property type="evidence" value="ECO:0007669"/>
    <property type="project" value="UniProtKB-UniRule"/>
</dbReference>
<proteinExistence type="inferred from homology"/>
<feature type="domain" description="DNA replication complex GINS protein SLD5 C-terminal" evidence="8">
    <location>
        <begin position="139"/>
        <end position="193"/>
    </location>
</feature>
<dbReference type="SUPFAM" id="SSF160059">
    <property type="entry name" value="PriA/YqbF domain"/>
    <property type="match status" value="1"/>
</dbReference>
<keyword evidence="4 6" id="KW-0235">DNA replication</keyword>
<organism evidence="9 10">
    <name type="scientific">Anaeramoeba ignava</name>
    <name type="common">Anaerobic marine amoeba</name>
    <dbReference type="NCBI Taxonomy" id="1746090"/>
    <lineage>
        <taxon>Eukaryota</taxon>
        <taxon>Metamonada</taxon>
        <taxon>Anaeramoebidae</taxon>
        <taxon>Anaeramoeba</taxon>
    </lineage>
</organism>
<dbReference type="AlphaFoldDB" id="A0A9Q0RG21"/>
<keyword evidence="10" id="KW-1185">Reference proteome</keyword>
<dbReference type="Pfam" id="PF05916">
    <property type="entry name" value="Sld5"/>
    <property type="match status" value="1"/>
</dbReference>
<dbReference type="InterPro" id="IPR031633">
    <property type="entry name" value="SLD5_C"/>
</dbReference>
<dbReference type="Pfam" id="PF16922">
    <property type="entry name" value="SLD5_C"/>
    <property type="match status" value="1"/>
</dbReference>
<evidence type="ECO:0000313" key="9">
    <source>
        <dbReference type="EMBL" id="KAJ5078762.1"/>
    </source>
</evidence>
<evidence type="ECO:0000256" key="4">
    <source>
        <dbReference type="ARBA" id="ARBA00022705"/>
    </source>
</evidence>
<dbReference type="InterPro" id="IPR021151">
    <property type="entry name" value="GINS_A"/>
</dbReference>
<evidence type="ECO:0000259" key="8">
    <source>
        <dbReference type="Pfam" id="PF16922"/>
    </source>
</evidence>
<comment type="caution">
    <text evidence="9">The sequence shown here is derived from an EMBL/GenBank/DDBJ whole genome shotgun (WGS) entry which is preliminary data.</text>
</comment>
<dbReference type="PIRSF" id="PIRSF007764">
    <property type="entry name" value="Sld5"/>
    <property type="match status" value="1"/>
</dbReference>
<evidence type="ECO:0000256" key="5">
    <source>
        <dbReference type="ARBA" id="ARBA00023242"/>
    </source>
</evidence>
<evidence type="ECO:0000256" key="6">
    <source>
        <dbReference type="PIRNR" id="PIRNR007764"/>
    </source>
</evidence>
<dbReference type="OMA" id="ILETAWI"/>
<evidence type="ECO:0000256" key="1">
    <source>
        <dbReference type="ARBA" id="ARBA00004123"/>
    </source>
</evidence>
<dbReference type="Proteomes" id="UP001149090">
    <property type="component" value="Unassembled WGS sequence"/>
</dbReference>
<evidence type="ECO:0000256" key="2">
    <source>
        <dbReference type="ARBA" id="ARBA00008187"/>
    </source>
</evidence>
<dbReference type="PANTHER" id="PTHR21206:SF0">
    <property type="entry name" value="DNA REPLICATION COMPLEX GINS PROTEIN SLD5"/>
    <property type="match status" value="1"/>
</dbReference>
<sequence>MNLIPDLEKAWINEKNSPEIFPFNETLVNETQNQLNKQESFIFQQQSQNQTPTFILNLYETEIERIKFLLRSYLRIRLRKIEKFSSNIINDSQIQSLLSEKEFQFVQKFHNLIINHLDESFLSKLKRKKNFFQNKIDQPDFEEFVACQVLEDIENVQFEDQDLEDDDLKEGKLFIIKYKNIRSFVLEDKMKLL</sequence>
<accession>A0A9Q0RG21</accession>